<evidence type="ECO:0000313" key="3">
    <source>
        <dbReference type="EMBL" id="CAL6025834.1"/>
    </source>
</evidence>
<sequence>MLRKRILNSHLPQALKRICESNGSQNLSHSNKTEEFIQINALELLKNCILDAACQTNNLTARVNNLNEQIEQVFRNIDTLNRNTNSISQFVMQKMFLKDKKILKQKWWW</sequence>
<gene>
    <name evidence="2" type="ORF">HINF_LOCUS2664</name>
    <name evidence="3" type="ORF">HINF_LOCUS30556</name>
</gene>
<dbReference type="Proteomes" id="UP001642409">
    <property type="component" value="Unassembled WGS sequence"/>
</dbReference>
<keyword evidence="4" id="KW-1185">Reference proteome</keyword>
<feature type="coiled-coil region" evidence="1">
    <location>
        <begin position="56"/>
        <end position="83"/>
    </location>
</feature>
<evidence type="ECO:0000313" key="4">
    <source>
        <dbReference type="Proteomes" id="UP001642409"/>
    </source>
</evidence>
<protein>
    <submittedName>
        <fullName evidence="3">Hypothetical_protein</fullName>
    </submittedName>
</protein>
<evidence type="ECO:0000313" key="2">
    <source>
        <dbReference type="EMBL" id="CAI9915019.1"/>
    </source>
</evidence>
<dbReference type="EMBL" id="CATOUU010000062">
    <property type="protein sequence ID" value="CAI9915019.1"/>
    <property type="molecule type" value="Genomic_DNA"/>
</dbReference>
<reference evidence="3 4" key="2">
    <citation type="submission" date="2024-07" db="EMBL/GenBank/DDBJ databases">
        <authorList>
            <person name="Akdeniz Z."/>
        </authorList>
    </citation>
    <scope>NUCLEOTIDE SEQUENCE [LARGE SCALE GENOMIC DNA]</scope>
</reference>
<dbReference type="AlphaFoldDB" id="A0AA86N8M4"/>
<proteinExistence type="predicted"/>
<name>A0AA86N8M4_9EUKA</name>
<accession>A0AA86N8M4</accession>
<keyword evidence="1" id="KW-0175">Coiled coil</keyword>
<organism evidence="2">
    <name type="scientific">Hexamita inflata</name>
    <dbReference type="NCBI Taxonomy" id="28002"/>
    <lineage>
        <taxon>Eukaryota</taxon>
        <taxon>Metamonada</taxon>
        <taxon>Diplomonadida</taxon>
        <taxon>Hexamitidae</taxon>
        <taxon>Hexamitinae</taxon>
        <taxon>Hexamita</taxon>
    </lineage>
</organism>
<reference evidence="2" key="1">
    <citation type="submission" date="2023-06" db="EMBL/GenBank/DDBJ databases">
        <authorList>
            <person name="Kurt Z."/>
        </authorList>
    </citation>
    <scope>NUCLEOTIDE SEQUENCE</scope>
</reference>
<evidence type="ECO:0000256" key="1">
    <source>
        <dbReference type="SAM" id="Coils"/>
    </source>
</evidence>
<dbReference type="EMBL" id="CAXDID020000100">
    <property type="protein sequence ID" value="CAL6025834.1"/>
    <property type="molecule type" value="Genomic_DNA"/>
</dbReference>
<comment type="caution">
    <text evidence="2">The sequence shown here is derived from an EMBL/GenBank/DDBJ whole genome shotgun (WGS) entry which is preliminary data.</text>
</comment>